<dbReference type="Pfam" id="PF00078">
    <property type="entry name" value="RVT_1"/>
    <property type="match status" value="1"/>
</dbReference>
<sequence>MWIEALSTAHLEQKNDLEIFAFPVLEIEYLESRENIEEHWVMTGPLKKARGAEGSVSLDYIQGLEDNATKNFKVVSKLSYSLQLIDLLSDYSCPQGSVLPPTLWNIYFNSILNLNDNRCLMQAFADDLAVVSTILTRKEHEQIQAKS</sequence>
<proteinExistence type="predicted"/>
<accession>A0A8X6SPV3</accession>
<dbReference type="AlphaFoldDB" id="A0A8X6SPV3"/>
<dbReference type="Proteomes" id="UP000887159">
    <property type="component" value="Unassembled WGS sequence"/>
</dbReference>
<dbReference type="InterPro" id="IPR000477">
    <property type="entry name" value="RT_dom"/>
</dbReference>
<feature type="domain" description="Reverse transcriptase" evidence="1">
    <location>
        <begin position="92"/>
        <end position="143"/>
    </location>
</feature>
<evidence type="ECO:0000313" key="3">
    <source>
        <dbReference type="Proteomes" id="UP000887159"/>
    </source>
</evidence>
<evidence type="ECO:0000259" key="1">
    <source>
        <dbReference type="Pfam" id="PF00078"/>
    </source>
</evidence>
<comment type="caution">
    <text evidence="2">The sequence shown here is derived from an EMBL/GenBank/DDBJ whole genome shotgun (WGS) entry which is preliminary data.</text>
</comment>
<evidence type="ECO:0000313" key="2">
    <source>
        <dbReference type="EMBL" id="GFY17747.1"/>
    </source>
</evidence>
<name>A0A8X6SPV3_TRICX</name>
<reference evidence="2" key="1">
    <citation type="submission" date="2020-08" db="EMBL/GenBank/DDBJ databases">
        <title>Multicomponent nature underlies the extraordinary mechanical properties of spider dragline silk.</title>
        <authorList>
            <person name="Kono N."/>
            <person name="Nakamura H."/>
            <person name="Mori M."/>
            <person name="Yoshida Y."/>
            <person name="Ohtoshi R."/>
            <person name="Malay A.D."/>
            <person name="Moran D.A.P."/>
            <person name="Tomita M."/>
            <person name="Numata K."/>
            <person name="Arakawa K."/>
        </authorList>
    </citation>
    <scope>NUCLEOTIDE SEQUENCE</scope>
</reference>
<keyword evidence="3" id="KW-1185">Reference proteome</keyword>
<organism evidence="2 3">
    <name type="scientific">Trichonephila clavipes</name>
    <name type="common">Golden silk orbweaver</name>
    <name type="synonym">Nephila clavipes</name>
    <dbReference type="NCBI Taxonomy" id="2585209"/>
    <lineage>
        <taxon>Eukaryota</taxon>
        <taxon>Metazoa</taxon>
        <taxon>Ecdysozoa</taxon>
        <taxon>Arthropoda</taxon>
        <taxon>Chelicerata</taxon>
        <taxon>Arachnida</taxon>
        <taxon>Araneae</taxon>
        <taxon>Araneomorphae</taxon>
        <taxon>Entelegynae</taxon>
        <taxon>Araneoidea</taxon>
        <taxon>Nephilidae</taxon>
        <taxon>Trichonephila</taxon>
    </lineage>
</organism>
<gene>
    <name evidence="2" type="ORF">TNCV_1074821</name>
</gene>
<dbReference type="EMBL" id="BMAU01021346">
    <property type="protein sequence ID" value="GFY17747.1"/>
    <property type="molecule type" value="Genomic_DNA"/>
</dbReference>
<protein>
    <recommendedName>
        <fullName evidence="1">Reverse transcriptase domain-containing protein</fullName>
    </recommendedName>
</protein>